<sequence>MFAKAKGDLIKAAKAFSNIVTNIDINFGTSGDDNIDINFGTSGDNDDYNPTSANSNDDSDNENKPFISPAAVAFDAAALPPPTTTTAATLPPPPTTTTAAALPPPPTTTTTDALPPPPPTTTTDALPPPTTTTAAAVPFFAPPAVALTIGRQESSSLRTLSTRPIRIAISSYATLSLTPIATRSLGSYLRRA</sequence>
<evidence type="ECO:0000313" key="3">
    <source>
        <dbReference type="Proteomes" id="UP000016932"/>
    </source>
</evidence>
<evidence type="ECO:0000313" key="2">
    <source>
        <dbReference type="EMBL" id="EME82269.1"/>
    </source>
</evidence>
<evidence type="ECO:0000256" key="1">
    <source>
        <dbReference type="SAM" id="MobiDB-lite"/>
    </source>
</evidence>
<accession>M2ZTD0</accession>
<feature type="compositionally biased region" description="Polar residues" evidence="1">
    <location>
        <begin position="39"/>
        <end position="51"/>
    </location>
</feature>
<dbReference type="HOGENOM" id="CLU_1415738_0_0_1"/>
<feature type="compositionally biased region" description="Low complexity" evidence="1">
    <location>
        <begin position="80"/>
        <end position="89"/>
    </location>
</feature>
<dbReference type="VEuPathDB" id="FungiDB:MYCFIDRAFT_197437"/>
<dbReference type="AlphaFoldDB" id="M2ZTD0"/>
<dbReference type="EMBL" id="KB446559">
    <property type="protein sequence ID" value="EME82269.1"/>
    <property type="molecule type" value="Genomic_DNA"/>
</dbReference>
<reference evidence="2 3" key="1">
    <citation type="journal article" date="2012" name="PLoS Pathog.">
        <title>Diverse lifestyles and strategies of plant pathogenesis encoded in the genomes of eighteen Dothideomycetes fungi.</title>
        <authorList>
            <person name="Ohm R.A."/>
            <person name="Feau N."/>
            <person name="Henrissat B."/>
            <person name="Schoch C.L."/>
            <person name="Horwitz B.A."/>
            <person name="Barry K.W."/>
            <person name="Condon B.J."/>
            <person name="Copeland A.C."/>
            <person name="Dhillon B."/>
            <person name="Glaser F."/>
            <person name="Hesse C.N."/>
            <person name="Kosti I."/>
            <person name="LaButti K."/>
            <person name="Lindquist E.A."/>
            <person name="Lucas S."/>
            <person name="Salamov A.A."/>
            <person name="Bradshaw R.E."/>
            <person name="Ciuffetti L."/>
            <person name="Hamelin R.C."/>
            <person name="Kema G.H.J."/>
            <person name="Lawrence C."/>
            <person name="Scott J.A."/>
            <person name="Spatafora J.W."/>
            <person name="Turgeon B.G."/>
            <person name="de Wit P.J.G.M."/>
            <person name="Zhong S."/>
            <person name="Goodwin S.B."/>
            <person name="Grigoriev I.V."/>
        </authorList>
    </citation>
    <scope>NUCLEOTIDE SEQUENCE [LARGE SCALE GENOMIC DNA]</scope>
    <source>
        <strain evidence="2 3">CIRAD86</strain>
    </source>
</reference>
<gene>
    <name evidence="2" type="ORF">MYCFIDRAFT_197437</name>
</gene>
<proteinExistence type="predicted"/>
<dbReference type="RefSeq" id="XP_007927668.1">
    <property type="nucleotide sequence ID" value="XM_007929477.1"/>
</dbReference>
<feature type="compositionally biased region" description="Pro residues" evidence="1">
    <location>
        <begin position="114"/>
        <end position="130"/>
    </location>
</feature>
<dbReference type="GeneID" id="19335649"/>
<feature type="region of interest" description="Disordered" evidence="1">
    <location>
        <begin position="80"/>
        <end position="135"/>
    </location>
</feature>
<feature type="region of interest" description="Disordered" evidence="1">
    <location>
        <begin position="38"/>
        <end position="66"/>
    </location>
</feature>
<dbReference type="KEGG" id="pfj:MYCFIDRAFT_197437"/>
<protein>
    <submittedName>
        <fullName evidence="2">Uncharacterized protein</fullName>
    </submittedName>
</protein>
<keyword evidence="3" id="KW-1185">Reference proteome</keyword>
<name>M2ZTD0_PSEFD</name>
<organism evidence="2 3">
    <name type="scientific">Pseudocercospora fijiensis (strain CIRAD86)</name>
    <name type="common">Black leaf streak disease fungus</name>
    <name type="synonym">Mycosphaerella fijiensis</name>
    <dbReference type="NCBI Taxonomy" id="383855"/>
    <lineage>
        <taxon>Eukaryota</taxon>
        <taxon>Fungi</taxon>
        <taxon>Dikarya</taxon>
        <taxon>Ascomycota</taxon>
        <taxon>Pezizomycotina</taxon>
        <taxon>Dothideomycetes</taxon>
        <taxon>Dothideomycetidae</taxon>
        <taxon>Mycosphaerellales</taxon>
        <taxon>Mycosphaerellaceae</taxon>
        <taxon>Pseudocercospora</taxon>
    </lineage>
</organism>
<dbReference type="Proteomes" id="UP000016932">
    <property type="component" value="Unassembled WGS sequence"/>
</dbReference>